<evidence type="ECO:0000259" key="4">
    <source>
        <dbReference type="PROSITE" id="PS50949"/>
    </source>
</evidence>
<dbReference type="InterPro" id="IPR008920">
    <property type="entry name" value="TF_FadR/GntR_C"/>
</dbReference>
<proteinExistence type="predicted"/>
<dbReference type="AlphaFoldDB" id="Q2KUF1"/>
<dbReference type="GO" id="GO:0003700">
    <property type="term" value="F:DNA-binding transcription factor activity"/>
    <property type="evidence" value="ECO:0007669"/>
    <property type="project" value="InterPro"/>
</dbReference>
<keyword evidence="3" id="KW-0804">Transcription</keyword>
<dbReference type="InterPro" id="IPR036390">
    <property type="entry name" value="WH_DNA-bd_sf"/>
</dbReference>
<name>Q2KUF1_BORA1</name>
<dbReference type="CDD" id="cd07377">
    <property type="entry name" value="WHTH_GntR"/>
    <property type="match status" value="1"/>
</dbReference>
<dbReference type="PANTHER" id="PTHR43537:SF24">
    <property type="entry name" value="GLUCONATE OPERON TRANSCRIPTIONAL REPRESSOR"/>
    <property type="match status" value="1"/>
</dbReference>
<dbReference type="PANTHER" id="PTHR43537">
    <property type="entry name" value="TRANSCRIPTIONAL REGULATOR, GNTR FAMILY"/>
    <property type="match status" value="1"/>
</dbReference>
<dbReference type="Gene3D" id="1.20.120.530">
    <property type="entry name" value="GntR ligand-binding domain-like"/>
    <property type="match status" value="1"/>
</dbReference>
<protein>
    <submittedName>
        <fullName evidence="5">GntR-family transcriptional regulator</fullName>
    </submittedName>
</protein>
<evidence type="ECO:0000313" key="6">
    <source>
        <dbReference type="Proteomes" id="UP000001977"/>
    </source>
</evidence>
<keyword evidence="1" id="KW-0805">Transcription regulation</keyword>
<dbReference type="Proteomes" id="UP000001977">
    <property type="component" value="Chromosome"/>
</dbReference>
<dbReference type="EMBL" id="AM167904">
    <property type="protein sequence ID" value="CAJ50709.1"/>
    <property type="molecule type" value="Genomic_DNA"/>
</dbReference>
<dbReference type="SUPFAM" id="SSF46785">
    <property type="entry name" value="Winged helix' DNA-binding domain"/>
    <property type="match status" value="1"/>
</dbReference>
<sequence>MGGASRLSSSVSARFVFQCPSCHIVTFFFMPLDDFHLQAKAPATIPYFLKEQVRELIIDGRFRPGQPLREQELEQRFGTSRSPIREALRLLELTGLVVHVQRKGFRVRRYSEVEIRQIYALRAELAAYSLLQLANLNFDKLLESMRAYDRVLARAHLDQDVRAYAGNLRDFHLLAARFTANTPLEDALSRLYEQVEPTRHIYLRHAMSQLPYDAFHAKVLHAITDGDLPRAAAMTRSDVLATVVNIVQVYEMAAGDGLS</sequence>
<feature type="domain" description="HTH gntR-type" evidence="4">
    <location>
        <begin position="43"/>
        <end position="110"/>
    </location>
</feature>
<keyword evidence="6" id="KW-1185">Reference proteome</keyword>
<reference evidence="5 6" key="1">
    <citation type="journal article" date="2006" name="J. Bacteriol.">
        <title>Comparison of the genome sequence of the poultry pathogen Bordetella avium with those of B. bronchiseptica, B. pertussis, and B. parapertussis reveals extensive diversity in surface structures associated with host interaction.</title>
        <authorList>
            <person name="Sebaihia M."/>
            <person name="Preston A."/>
            <person name="Maskell D.J."/>
            <person name="Kuzmiak H."/>
            <person name="Connell T.D."/>
            <person name="King N.D."/>
            <person name="Orndorff P.E."/>
            <person name="Miyamoto D.M."/>
            <person name="Thomson N.R."/>
            <person name="Harris D."/>
            <person name="Goble A."/>
            <person name="Lord A."/>
            <person name="Murphy L."/>
            <person name="Quail M.A."/>
            <person name="Rutter S."/>
            <person name="Squares R."/>
            <person name="Squares S."/>
            <person name="Woodward J."/>
            <person name="Parkhill J."/>
            <person name="Temple L.M."/>
        </authorList>
    </citation>
    <scope>NUCLEOTIDE SEQUENCE [LARGE SCALE GENOMIC DNA]</scope>
    <source>
        <strain evidence="5 6">197N</strain>
    </source>
</reference>
<dbReference type="InterPro" id="IPR011711">
    <property type="entry name" value="GntR_C"/>
</dbReference>
<accession>Q2KUF1</accession>
<dbReference type="STRING" id="360910.BAV3099"/>
<evidence type="ECO:0000256" key="2">
    <source>
        <dbReference type="ARBA" id="ARBA00023125"/>
    </source>
</evidence>
<dbReference type="InterPro" id="IPR000524">
    <property type="entry name" value="Tscrpt_reg_HTH_GntR"/>
</dbReference>
<dbReference type="PROSITE" id="PS50949">
    <property type="entry name" value="HTH_GNTR"/>
    <property type="match status" value="1"/>
</dbReference>
<dbReference type="eggNOG" id="COG1802">
    <property type="taxonomic scope" value="Bacteria"/>
</dbReference>
<dbReference type="Pfam" id="PF00392">
    <property type="entry name" value="GntR"/>
    <property type="match status" value="1"/>
</dbReference>
<dbReference type="KEGG" id="bav:BAV3099"/>
<dbReference type="Gene3D" id="1.10.10.10">
    <property type="entry name" value="Winged helix-like DNA-binding domain superfamily/Winged helix DNA-binding domain"/>
    <property type="match status" value="1"/>
</dbReference>
<dbReference type="HOGENOM" id="CLU_017584_5_4_4"/>
<evidence type="ECO:0000256" key="1">
    <source>
        <dbReference type="ARBA" id="ARBA00023015"/>
    </source>
</evidence>
<dbReference type="SMART" id="SM00345">
    <property type="entry name" value="HTH_GNTR"/>
    <property type="match status" value="1"/>
</dbReference>
<keyword evidence="2" id="KW-0238">DNA-binding</keyword>
<organism evidence="5 6">
    <name type="scientific">Bordetella avium (strain 197N)</name>
    <dbReference type="NCBI Taxonomy" id="360910"/>
    <lineage>
        <taxon>Bacteria</taxon>
        <taxon>Pseudomonadati</taxon>
        <taxon>Pseudomonadota</taxon>
        <taxon>Betaproteobacteria</taxon>
        <taxon>Burkholderiales</taxon>
        <taxon>Alcaligenaceae</taxon>
        <taxon>Bordetella</taxon>
    </lineage>
</organism>
<evidence type="ECO:0000256" key="3">
    <source>
        <dbReference type="ARBA" id="ARBA00023163"/>
    </source>
</evidence>
<dbReference type="InterPro" id="IPR036388">
    <property type="entry name" value="WH-like_DNA-bd_sf"/>
</dbReference>
<evidence type="ECO:0000313" key="5">
    <source>
        <dbReference type="EMBL" id="CAJ50709.1"/>
    </source>
</evidence>
<gene>
    <name evidence="5" type="ordered locus">BAV3099</name>
</gene>
<dbReference type="Pfam" id="PF07729">
    <property type="entry name" value="FCD"/>
    <property type="match status" value="1"/>
</dbReference>
<dbReference type="GO" id="GO:0003677">
    <property type="term" value="F:DNA binding"/>
    <property type="evidence" value="ECO:0007669"/>
    <property type="project" value="UniProtKB-KW"/>
</dbReference>
<dbReference type="SUPFAM" id="SSF48008">
    <property type="entry name" value="GntR ligand-binding domain-like"/>
    <property type="match status" value="1"/>
</dbReference>